<evidence type="ECO:0000313" key="1">
    <source>
        <dbReference type="EMBL" id="EFM81391.1"/>
    </source>
</evidence>
<dbReference type="Proteomes" id="UP000004846">
    <property type="component" value="Unassembled WGS sequence"/>
</dbReference>
<dbReference type="RefSeq" id="WP_001196543.1">
    <property type="nucleotide sequence ID" value="NZ_GL454488.1"/>
</dbReference>
<dbReference type="NCBIfam" id="NF041284">
    <property type="entry name" value="PrgO"/>
    <property type="match status" value="1"/>
</dbReference>
<evidence type="ECO:0000313" key="2">
    <source>
        <dbReference type="Proteomes" id="UP000004846"/>
    </source>
</evidence>
<comment type="caution">
    <text evidence="1">The sequence shown here is derived from an EMBL/GenBank/DDBJ whole genome shotgun (WGS) entry which is preliminary data.</text>
</comment>
<proteinExistence type="predicted"/>
<name>A0A125W262_ENTFL</name>
<dbReference type="HOGENOM" id="CLU_2422362_0_0_9"/>
<organism evidence="1 2">
    <name type="scientific">Enterococcus faecalis TX4248</name>
    <dbReference type="NCBI Taxonomy" id="749495"/>
    <lineage>
        <taxon>Bacteria</taxon>
        <taxon>Bacillati</taxon>
        <taxon>Bacillota</taxon>
        <taxon>Bacilli</taxon>
        <taxon>Lactobacillales</taxon>
        <taxon>Enterococcaceae</taxon>
        <taxon>Enterococcus</taxon>
    </lineage>
</organism>
<gene>
    <name evidence="1" type="ORF">HMPREF9498_03007</name>
</gene>
<dbReference type="EMBL" id="AEBR01000107">
    <property type="protein sequence ID" value="EFM81391.1"/>
    <property type="molecule type" value="Genomic_DNA"/>
</dbReference>
<sequence length="91" mass="10554">MALLPTNKDKKKIGAEDISIKDDINVELGERKYTAKERKPVQVDPPVLKTIRDLSYAKDIPMYEIVKLAMDAYVDTLNDEERIIYNRRSKD</sequence>
<protein>
    <submittedName>
        <fullName evidence="1">Uncharacterized protein</fullName>
    </submittedName>
</protein>
<reference evidence="1 2" key="1">
    <citation type="submission" date="2010-07" db="EMBL/GenBank/DDBJ databases">
        <authorList>
            <person name="Sid Ahmed O."/>
        </authorList>
    </citation>
    <scope>NUCLEOTIDE SEQUENCE [LARGE SCALE GENOMIC DNA]</scope>
    <source>
        <strain evidence="1 2">TX4248</strain>
    </source>
</reference>
<accession>A0A125W262</accession>
<dbReference type="AlphaFoldDB" id="A0A125W262"/>